<name>A0ABQ7VXL8_SOLTU</name>
<dbReference type="Gene3D" id="1.10.10.10">
    <property type="entry name" value="Winged helix-like DNA-binding domain superfamily/Winged helix DNA-binding domain"/>
    <property type="match status" value="1"/>
</dbReference>
<feature type="domain" description="AAA+ ATPase" evidence="6">
    <location>
        <begin position="169"/>
        <end position="306"/>
    </location>
</feature>
<dbReference type="PRINTS" id="PR00364">
    <property type="entry name" value="DISEASERSIST"/>
</dbReference>
<keyword evidence="4" id="KW-0611">Plant defense</keyword>
<keyword evidence="2" id="KW-0433">Leucine-rich repeat</keyword>
<sequence length="1154" mass="131105">MEFLSLCVGKVTDCLMQPLAKRIGYFFYYNRNITSLDNESHKLDNITSGLQQRAEAARRNLQVISQDVEAWLNSVTKINSDVEGVMRGRVEVERGCFYGWCPNLKSRYSLSKRAKRITLEVIELRNGGKDYVDFSYPAPPAVEIEGMGEEFDSRKLKEEEVMAALRDEDVTVIGICGMGGVGKTTLAEKIRARAKKERFFDEVVMVTVSQQPDLKTIQAEIAGGIGLTLQGDNFWNRGDQLRSRLMGQDSILVILDDVWEALDLNKLGIPSGSNHNHPCKVTLTTRLRDVCETMEARKIIEVGILPEKEAWVLFRQKAGNSVADLSLHHTAKDVVKECKGLPLAIITVAGALKCKSKSSWEDALKQLQKSTPKNIPGVIKNVYQSLKLSYDQLESDEVRYLFLLCSLFEEDSNIWHEQLLRYGMGLGIFSEIENLEEARKRVCYLLETLKDRFLLSQGSGKNYVKMHDVVRDVAIYIASEGRHIFMVSHSVNLEEFPRRTSYESYSHMSIVAQKIDELPKPIFFPRLEFLMLKLFLEPLKLQDDFFVGMNKLNVLSLSGYEDSVLPFPKSVQLLSNLRTLSLINLRLDDISIIGELVTLEILTIRDSTLEVLPVEIGKLTNLILLEFWNERVPLENISPGVLSRLVRLEELTLVECSGDVIHSNLDLSSKLTRYYLNMGQQVRSYHDSSLMDNYHRNMVLDVIETTPLGDWICRMLKKSELVHSRGNGSKNVLTELLGDGLQNVKDLLLADCDSMTHLLDIHCQNNIPFPKLERLEVIRFCSLHYLFSPSLVVGSSSNSTVACSNDEEEEISQRTHIRSEGNMIQVMKFPNLYYLDLHFLECFTHFCSDTVEGIDFPQLQILRFWELPEFQNFWPIDNNSIADSNPLFDEKVSCPNLEELQLNGANCIAALCSHQLPTDYFSKLKILLLWNCGKLRNLMSPSVARSVLNLQILSVEACQSMEEVIKEEELVEERTIKPLFPRLEKLVLEELPKLGHFFLTKHALEFPFLGEVRINSCPEMKTFSLGSVSTHSLDRLIVDYAEVKDDLNKAIQQLFNFEVACPDDEEEEISRRAHIGPEGNMMFIQLGCMSTESLRSLVVEKPIRNQCGGENDLNKAIQKMFNSKNARVTQMIDGKGLVSCVAKLWKNVDAKIAS</sequence>
<dbReference type="InterPro" id="IPR050905">
    <property type="entry name" value="Plant_NBS-LRR"/>
</dbReference>
<dbReference type="Gene3D" id="3.40.50.300">
    <property type="entry name" value="P-loop containing nucleotide triphosphate hydrolases"/>
    <property type="match status" value="1"/>
</dbReference>
<dbReference type="SUPFAM" id="SSF52058">
    <property type="entry name" value="L domain-like"/>
    <property type="match status" value="1"/>
</dbReference>
<comment type="similarity">
    <text evidence="1">Belongs to the disease resistance NB-LRR family.</text>
</comment>
<dbReference type="InterPro" id="IPR036388">
    <property type="entry name" value="WH-like_DNA-bd_sf"/>
</dbReference>
<evidence type="ECO:0000259" key="6">
    <source>
        <dbReference type="SMART" id="SM00382"/>
    </source>
</evidence>
<proteinExistence type="inferred from homology"/>
<gene>
    <name evidence="7" type="ORF">KY290_016303</name>
</gene>
<keyword evidence="8" id="KW-1185">Reference proteome</keyword>
<dbReference type="Pfam" id="PF23247">
    <property type="entry name" value="LRR_RPS2"/>
    <property type="match status" value="1"/>
</dbReference>
<evidence type="ECO:0000313" key="8">
    <source>
        <dbReference type="Proteomes" id="UP000826656"/>
    </source>
</evidence>
<dbReference type="Proteomes" id="UP000826656">
    <property type="component" value="Unassembled WGS sequence"/>
</dbReference>
<comment type="caution">
    <text evidence="7">The sequence shown here is derived from an EMBL/GenBank/DDBJ whole genome shotgun (WGS) entry which is preliminary data.</text>
</comment>
<reference evidence="7 8" key="1">
    <citation type="journal article" date="2021" name="bioRxiv">
        <title>Chromosome-scale and haplotype-resolved genome assembly of a tetraploid potato cultivar.</title>
        <authorList>
            <person name="Sun H."/>
            <person name="Jiao W.-B."/>
            <person name="Krause K."/>
            <person name="Campoy J.A."/>
            <person name="Goel M."/>
            <person name="Folz-Donahue K."/>
            <person name="Kukat C."/>
            <person name="Huettel B."/>
            <person name="Schneeberger K."/>
        </authorList>
    </citation>
    <scope>NUCLEOTIDE SEQUENCE [LARGE SCALE GENOMIC DNA]</scope>
    <source>
        <strain evidence="7">SolTubOtavaFocal</strain>
        <tissue evidence="7">Leaves</tissue>
    </source>
</reference>
<dbReference type="Gene3D" id="3.80.10.10">
    <property type="entry name" value="Ribonuclease Inhibitor"/>
    <property type="match status" value="1"/>
</dbReference>
<dbReference type="EMBL" id="JAIVGD010000011">
    <property type="protein sequence ID" value="KAH0772322.1"/>
    <property type="molecule type" value="Genomic_DNA"/>
</dbReference>
<dbReference type="SUPFAM" id="SSF52540">
    <property type="entry name" value="P-loop containing nucleoside triphosphate hydrolases"/>
    <property type="match status" value="1"/>
</dbReference>
<dbReference type="InterPro" id="IPR042197">
    <property type="entry name" value="Apaf_helical"/>
</dbReference>
<evidence type="ECO:0000256" key="5">
    <source>
        <dbReference type="ARBA" id="ARBA00022840"/>
    </source>
</evidence>
<keyword evidence="3" id="KW-0677">Repeat</keyword>
<protein>
    <recommendedName>
        <fullName evidence="6">AAA+ ATPase domain-containing protein</fullName>
    </recommendedName>
</protein>
<dbReference type="PANTHER" id="PTHR33463">
    <property type="entry name" value="NB-ARC DOMAIN-CONTAINING PROTEIN-RELATED"/>
    <property type="match status" value="1"/>
</dbReference>
<dbReference type="InterPro" id="IPR032675">
    <property type="entry name" value="LRR_dom_sf"/>
</dbReference>
<keyword evidence="5" id="KW-0547">Nucleotide-binding</keyword>
<organism evidence="7 8">
    <name type="scientific">Solanum tuberosum</name>
    <name type="common">Potato</name>
    <dbReference type="NCBI Taxonomy" id="4113"/>
    <lineage>
        <taxon>Eukaryota</taxon>
        <taxon>Viridiplantae</taxon>
        <taxon>Streptophyta</taxon>
        <taxon>Embryophyta</taxon>
        <taxon>Tracheophyta</taxon>
        <taxon>Spermatophyta</taxon>
        <taxon>Magnoliopsida</taxon>
        <taxon>eudicotyledons</taxon>
        <taxon>Gunneridae</taxon>
        <taxon>Pentapetalae</taxon>
        <taxon>asterids</taxon>
        <taxon>lamiids</taxon>
        <taxon>Solanales</taxon>
        <taxon>Solanaceae</taxon>
        <taxon>Solanoideae</taxon>
        <taxon>Solaneae</taxon>
        <taxon>Solanum</taxon>
    </lineage>
</organism>
<dbReference type="SMART" id="SM00382">
    <property type="entry name" value="AAA"/>
    <property type="match status" value="1"/>
</dbReference>
<dbReference type="InterPro" id="IPR003593">
    <property type="entry name" value="AAA+_ATPase"/>
</dbReference>
<evidence type="ECO:0000313" key="7">
    <source>
        <dbReference type="EMBL" id="KAH0772322.1"/>
    </source>
</evidence>
<evidence type="ECO:0000256" key="2">
    <source>
        <dbReference type="ARBA" id="ARBA00022614"/>
    </source>
</evidence>
<dbReference type="Pfam" id="PF00931">
    <property type="entry name" value="NB-ARC"/>
    <property type="match status" value="1"/>
</dbReference>
<evidence type="ECO:0000256" key="4">
    <source>
        <dbReference type="ARBA" id="ARBA00022821"/>
    </source>
</evidence>
<keyword evidence="5" id="KW-0067">ATP-binding</keyword>
<evidence type="ECO:0000256" key="1">
    <source>
        <dbReference type="ARBA" id="ARBA00008894"/>
    </source>
</evidence>
<evidence type="ECO:0000256" key="3">
    <source>
        <dbReference type="ARBA" id="ARBA00022737"/>
    </source>
</evidence>
<accession>A0ABQ7VXL8</accession>
<dbReference type="Gene3D" id="1.10.8.430">
    <property type="entry name" value="Helical domain of apoptotic protease-activating factors"/>
    <property type="match status" value="1"/>
</dbReference>
<dbReference type="InterPro" id="IPR057135">
    <property type="entry name" value="At4g27190-like_LRR"/>
</dbReference>
<dbReference type="PANTHER" id="PTHR33463:SF198">
    <property type="entry name" value="RPP4C3"/>
    <property type="match status" value="1"/>
</dbReference>
<dbReference type="InterPro" id="IPR002182">
    <property type="entry name" value="NB-ARC"/>
</dbReference>
<dbReference type="InterPro" id="IPR027417">
    <property type="entry name" value="P-loop_NTPase"/>
</dbReference>